<protein>
    <submittedName>
        <fullName evidence="2">Uncharacterized protein</fullName>
    </submittedName>
</protein>
<sequence>MGAFPSHDTPELFYTTLVPRPSTGTQVEVCLVPLLPRFFNDTHKKAKRKLNDILSRNGAEQPAAAATSSGTATPGSAAASAPSKRMEPTSSGPIVDCLIASTDPYFLIKAKDAIMSREALLEHQQQMKKNKSDTPDPLAAPAEAEASAKEPNAPQQQHTAQHSTLQPSSFPLMRPVPFAVCILDPDNASNDSSTVAAKPHSLSNRQHQNLAANSGNVLTIKGRRLQLVGLISCCLGRQVHLINPATFTKTQVLGGGNGTSSSTPGIGDSRKPCIPVVLDVIFDDVEAHGYLTEHVVLLASLAFRKQFVNSCALYYPANDRDVEASFDYYMERLQLRLVLQRNNYRELRMFYSHYALLDMIKELHMQEAAPTHFSLYETHLGEYGLEVTFSNKFLGTWMRYVESKMQVDRVKGQHVRCSAKEFLQERQRLIQERHDSGVLLEEEEEDERLYGGPLLAATLKQWLLAGSQLLLQQQAQLTAAQQMVFPPASSTAAGFWSQLPPMVMGMPPGWTPNVMPFNAAATPIPLMPGQQQQPPPQFMIHGGRPQLCYPSPQATIPGTTTFSPPVGMQVVSSAPSSYGVAAPGMPPQQIVYMFPGGQVYPSSAIPHAATAPVAFPPAPTTPMYFAQPPSYGVPYSSYMFQQSAQPQPAPAPPE</sequence>
<dbReference type="OrthoDB" id="247839at2759"/>
<feature type="region of interest" description="Disordered" evidence="1">
    <location>
        <begin position="58"/>
        <end position="90"/>
    </location>
</feature>
<dbReference type="RefSeq" id="XP_029230804.1">
    <property type="nucleotide sequence ID" value="XM_029369029.1"/>
</dbReference>
<dbReference type="AlphaFoldDB" id="A0A422Q6L7"/>
<dbReference type="EMBL" id="MKKU01000081">
    <property type="protein sequence ID" value="RNF25598.1"/>
    <property type="molecule type" value="Genomic_DNA"/>
</dbReference>
<dbReference type="Proteomes" id="UP000284403">
    <property type="component" value="Unassembled WGS sequence"/>
</dbReference>
<name>A0A422Q6L7_9TRYP</name>
<comment type="caution">
    <text evidence="2">The sequence shown here is derived from an EMBL/GenBank/DDBJ whole genome shotgun (WGS) entry which is preliminary data.</text>
</comment>
<organism evidence="2 3">
    <name type="scientific">Trypanosoma conorhini</name>
    <dbReference type="NCBI Taxonomy" id="83891"/>
    <lineage>
        <taxon>Eukaryota</taxon>
        <taxon>Discoba</taxon>
        <taxon>Euglenozoa</taxon>
        <taxon>Kinetoplastea</taxon>
        <taxon>Metakinetoplastina</taxon>
        <taxon>Trypanosomatida</taxon>
        <taxon>Trypanosomatidae</taxon>
        <taxon>Trypanosoma</taxon>
    </lineage>
</organism>
<reference evidence="2 3" key="1">
    <citation type="journal article" date="2018" name="BMC Genomics">
        <title>Genomic comparison of Trypanosoma conorhini and Trypanosoma rangeli to Trypanosoma cruzi strains of high and low virulence.</title>
        <authorList>
            <person name="Bradwell K.R."/>
            <person name="Koparde V.N."/>
            <person name="Matveyev A.V."/>
            <person name="Serrano M.G."/>
            <person name="Alves J.M."/>
            <person name="Parikh H."/>
            <person name="Huang B."/>
            <person name="Lee V."/>
            <person name="Espinosa-Alvarez O."/>
            <person name="Ortiz P.A."/>
            <person name="Costa-Martins A.G."/>
            <person name="Teixeira M.M."/>
            <person name="Buck G.A."/>
        </authorList>
    </citation>
    <scope>NUCLEOTIDE SEQUENCE [LARGE SCALE GENOMIC DNA]</scope>
    <source>
        <strain evidence="2 3">025E</strain>
    </source>
</reference>
<feature type="region of interest" description="Disordered" evidence="1">
    <location>
        <begin position="122"/>
        <end position="169"/>
    </location>
</feature>
<evidence type="ECO:0000313" key="3">
    <source>
        <dbReference type="Proteomes" id="UP000284403"/>
    </source>
</evidence>
<evidence type="ECO:0000313" key="2">
    <source>
        <dbReference type="EMBL" id="RNF25598.1"/>
    </source>
</evidence>
<feature type="compositionally biased region" description="Polar residues" evidence="1">
    <location>
        <begin position="155"/>
        <end position="169"/>
    </location>
</feature>
<gene>
    <name evidence="2" type="ORF">Tco025E_02094</name>
</gene>
<accession>A0A422Q6L7</accession>
<proteinExistence type="predicted"/>
<dbReference type="GeneID" id="40315705"/>
<keyword evidence="3" id="KW-1185">Reference proteome</keyword>
<evidence type="ECO:0000256" key="1">
    <source>
        <dbReference type="SAM" id="MobiDB-lite"/>
    </source>
</evidence>
<feature type="compositionally biased region" description="Low complexity" evidence="1">
    <location>
        <begin position="62"/>
        <end position="83"/>
    </location>
</feature>
<feature type="compositionally biased region" description="Low complexity" evidence="1">
    <location>
        <begin position="135"/>
        <end position="154"/>
    </location>
</feature>